<accession>A0A420WXX2</accession>
<comment type="caution">
    <text evidence="1">The sequence shown here is derived from an EMBL/GenBank/DDBJ whole genome shotgun (WGS) entry which is preliminary data.</text>
</comment>
<evidence type="ECO:0008006" key="3">
    <source>
        <dbReference type="Google" id="ProtNLM"/>
    </source>
</evidence>
<proteinExistence type="predicted"/>
<reference evidence="1 2" key="1">
    <citation type="submission" date="2018-10" db="EMBL/GenBank/DDBJ databases">
        <title>Genomic Encyclopedia of Type Strains, Phase IV (KMG-IV): sequencing the most valuable type-strain genomes for metagenomic binning, comparative biology and taxonomic classification.</title>
        <authorList>
            <person name="Goeker M."/>
        </authorList>
    </citation>
    <scope>NUCLEOTIDE SEQUENCE [LARGE SCALE GENOMIC DNA]</scope>
    <source>
        <strain evidence="1 2">DSM 23229</strain>
    </source>
</reference>
<name>A0A420WXX2_9GAMM</name>
<dbReference type="AlphaFoldDB" id="A0A420WXX2"/>
<dbReference type="InterPro" id="IPR007511">
    <property type="entry name" value="DUF501"/>
</dbReference>
<dbReference type="PANTHER" id="PTHR37163:SF1">
    <property type="entry name" value="DUF501 DOMAIN-CONTAINING PROTEIN"/>
    <property type="match status" value="1"/>
</dbReference>
<gene>
    <name evidence="1" type="ORF">C7446_1753</name>
</gene>
<dbReference type="EMBL" id="RBIN01000004">
    <property type="protein sequence ID" value="RKR04543.1"/>
    <property type="molecule type" value="Genomic_DNA"/>
</dbReference>
<evidence type="ECO:0000313" key="1">
    <source>
        <dbReference type="EMBL" id="RKR04543.1"/>
    </source>
</evidence>
<protein>
    <recommendedName>
        <fullName evidence="3">DUF501 domain-containing protein</fullName>
    </recommendedName>
</protein>
<dbReference type="PANTHER" id="PTHR37163">
    <property type="entry name" value="CONSERVED PROTEIN"/>
    <property type="match status" value="1"/>
</dbReference>
<keyword evidence="2" id="KW-1185">Reference proteome</keyword>
<sequence>MIQRTDDAPSAAQLELVRQQLGRAPRGLQAITAVDGRGTPLAVRVASLVDGKPFPTLYWLSSETLRIEISRLEADGVIKALEAQLREDTALREAYRRSHEAYIARRWQYIDAATRAEIEAAGFTRALTERGVGGIADWQQVRCLHTQYAHHISDHNAIGEWIDHHYPRVAASVA</sequence>
<dbReference type="Proteomes" id="UP000281975">
    <property type="component" value="Unassembled WGS sequence"/>
</dbReference>
<dbReference type="OrthoDB" id="5293413at2"/>
<organism evidence="1 2">
    <name type="scientific">Kushneria sinocarnis</name>
    <dbReference type="NCBI Taxonomy" id="595502"/>
    <lineage>
        <taxon>Bacteria</taxon>
        <taxon>Pseudomonadati</taxon>
        <taxon>Pseudomonadota</taxon>
        <taxon>Gammaproteobacteria</taxon>
        <taxon>Oceanospirillales</taxon>
        <taxon>Halomonadaceae</taxon>
        <taxon>Kushneria</taxon>
    </lineage>
</organism>
<dbReference type="RefSeq" id="WP_121172679.1">
    <property type="nucleotide sequence ID" value="NZ_RBIN01000004.1"/>
</dbReference>
<evidence type="ECO:0000313" key="2">
    <source>
        <dbReference type="Proteomes" id="UP000281975"/>
    </source>
</evidence>
<dbReference type="Pfam" id="PF04417">
    <property type="entry name" value="DUF501"/>
    <property type="match status" value="1"/>
</dbReference>